<dbReference type="Proteomes" id="UP000054771">
    <property type="component" value="Unassembled WGS sequence"/>
</dbReference>
<proteinExistence type="predicted"/>
<dbReference type="PANTHER" id="PTHR43798:SF33">
    <property type="entry name" value="HYDROLASE, PUTATIVE (AFU_ORTHOLOGUE AFUA_2G14860)-RELATED"/>
    <property type="match status" value="1"/>
</dbReference>
<protein>
    <recommendedName>
        <fullName evidence="1">Serine aminopeptidase S33 domain-containing protein</fullName>
    </recommendedName>
</protein>
<evidence type="ECO:0000259" key="1">
    <source>
        <dbReference type="Pfam" id="PF12146"/>
    </source>
</evidence>
<sequence>MAPTSGYYQTPNGTNTHFIQIGNQTGTLIVLLHGLGGSTDTFTPLLPHLHPETYRLVCADLEGLGKTHLSSPDVTLSIARYVDDLDSLVASLQSTDEEPLLLIGHSLGGIIATHYAARHPERVKGLALLGTGRSIANIPPARERMLGLAAKTRVEGIKAAAETAAISNFPIGVEVAQELRDSVREAVAQSDADGYAKACEAVAALDHVDPDYGRITAPTLLLAGSEDVISPPERSFGLKELIGDDSWVTILEGVGHQFILQDLDGCVAAFNAWFERIEKY</sequence>
<dbReference type="InterPro" id="IPR000073">
    <property type="entry name" value="AB_hydrolase_1"/>
</dbReference>
<name>A0A0U5H5T8_ASPCI</name>
<dbReference type="OrthoDB" id="408373at2759"/>
<dbReference type="STRING" id="454130.A0A0U5H5T8"/>
<dbReference type="Pfam" id="PF12146">
    <property type="entry name" value="Hydrolase_4"/>
    <property type="match status" value="1"/>
</dbReference>
<dbReference type="GO" id="GO:0016020">
    <property type="term" value="C:membrane"/>
    <property type="evidence" value="ECO:0007669"/>
    <property type="project" value="TreeGrafter"/>
</dbReference>
<accession>A0A0U5H5T8</accession>
<evidence type="ECO:0000313" key="2">
    <source>
        <dbReference type="EMBL" id="CEL09316.1"/>
    </source>
</evidence>
<dbReference type="OMA" id="CQTLIIT"/>
<dbReference type="InterPro" id="IPR000639">
    <property type="entry name" value="Epox_hydrolase-like"/>
</dbReference>
<dbReference type="InterPro" id="IPR050266">
    <property type="entry name" value="AB_hydrolase_sf"/>
</dbReference>
<evidence type="ECO:0000313" key="3">
    <source>
        <dbReference type="Proteomes" id="UP000054771"/>
    </source>
</evidence>
<dbReference type="Gene3D" id="3.40.50.1820">
    <property type="entry name" value="alpha/beta hydrolase"/>
    <property type="match status" value="1"/>
</dbReference>
<dbReference type="SUPFAM" id="SSF53474">
    <property type="entry name" value="alpha/beta-Hydrolases"/>
    <property type="match status" value="1"/>
</dbReference>
<organism evidence="2 3">
    <name type="scientific">Aspergillus calidoustus</name>
    <dbReference type="NCBI Taxonomy" id="454130"/>
    <lineage>
        <taxon>Eukaryota</taxon>
        <taxon>Fungi</taxon>
        <taxon>Dikarya</taxon>
        <taxon>Ascomycota</taxon>
        <taxon>Pezizomycotina</taxon>
        <taxon>Eurotiomycetes</taxon>
        <taxon>Eurotiomycetidae</taxon>
        <taxon>Eurotiales</taxon>
        <taxon>Aspergillaceae</taxon>
        <taxon>Aspergillus</taxon>
        <taxon>Aspergillus subgen. Nidulantes</taxon>
    </lineage>
</organism>
<feature type="domain" description="Serine aminopeptidase S33" evidence="1">
    <location>
        <begin position="27"/>
        <end position="259"/>
    </location>
</feature>
<keyword evidence="3" id="KW-1185">Reference proteome</keyword>
<dbReference type="InterPro" id="IPR022742">
    <property type="entry name" value="Hydrolase_4"/>
</dbReference>
<dbReference type="EMBL" id="CDMC01000013">
    <property type="protein sequence ID" value="CEL09316.1"/>
    <property type="molecule type" value="Genomic_DNA"/>
</dbReference>
<dbReference type="PANTHER" id="PTHR43798">
    <property type="entry name" value="MONOACYLGLYCEROL LIPASE"/>
    <property type="match status" value="1"/>
</dbReference>
<gene>
    <name evidence="2" type="ORF">ASPCAL12454</name>
</gene>
<dbReference type="InterPro" id="IPR029058">
    <property type="entry name" value="AB_hydrolase_fold"/>
</dbReference>
<dbReference type="GO" id="GO:0003824">
    <property type="term" value="F:catalytic activity"/>
    <property type="evidence" value="ECO:0007669"/>
    <property type="project" value="InterPro"/>
</dbReference>
<reference evidence="3" key="1">
    <citation type="journal article" date="2016" name="Genome Announc.">
        <title>Draft genome sequences of fungus Aspergillus calidoustus.</title>
        <authorList>
            <person name="Horn F."/>
            <person name="Linde J."/>
            <person name="Mattern D.J."/>
            <person name="Walther G."/>
            <person name="Guthke R."/>
            <person name="Scherlach K."/>
            <person name="Martin K."/>
            <person name="Brakhage A.A."/>
            <person name="Petzke L."/>
            <person name="Valiante V."/>
        </authorList>
    </citation>
    <scope>NUCLEOTIDE SEQUENCE [LARGE SCALE GENOMIC DNA]</scope>
    <source>
        <strain evidence="3">SF006504</strain>
    </source>
</reference>
<dbReference type="PRINTS" id="PR00412">
    <property type="entry name" value="EPOXHYDRLASE"/>
</dbReference>
<dbReference type="PRINTS" id="PR00111">
    <property type="entry name" value="ABHYDROLASE"/>
</dbReference>
<dbReference type="AlphaFoldDB" id="A0A0U5H5T8"/>